<keyword evidence="4 8" id="KW-0914">Notch signaling pathway</keyword>
<dbReference type="EC" id="3.4.23.-" evidence="8"/>
<feature type="transmembrane region" description="Helical" evidence="8">
    <location>
        <begin position="189"/>
        <end position="210"/>
    </location>
</feature>
<dbReference type="PANTHER" id="PTHR10202">
    <property type="entry name" value="PRESENILIN"/>
    <property type="match status" value="1"/>
</dbReference>
<feature type="transmembrane region" description="Helical" evidence="8">
    <location>
        <begin position="167"/>
        <end position="183"/>
    </location>
</feature>
<keyword evidence="6 8" id="KW-0333">Golgi apparatus</keyword>
<keyword evidence="5 8" id="KW-1133">Transmembrane helix</keyword>
<reference evidence="10 11" key="1">
    <citation type="submission" date="2013-07" db="EMBL/GenBank/DDBJ databases">
        <authorList>
            <person name="Stoco P.H."/>
            <person name="Wagner G."/>
            <person name="Gerber A."/>
            <person name="Zaha A."/>
            <person name="Thompson C."/>
            <person name="Bartholomeu D.C."/>
            <person name="Luckemeyer D.D."/>
            <person name="Bahia D."/>
            <person name="Loreto E."/>
            <person name="Prestes E.B."/>
            <person name="Lima F.M."/>
            <person name="Rodrigues-Luiz G."/>
            <person name="Vallejo G.A."/>
            <person name="Filho J.F."/>
            <person name="Monteiro K.M."/>
            <person name="Tyler K.M."/>
            <person name="de Almeida L.G."/>
            <person name="Ortiz M.F."/>
            <person name="Siervo M.A."/>
            <person name="de Moraes M.H."/>
            <person name="Cunha O.L."/>
            <person name="Mendonca-Neto R."/>
            <person name="Silva R."/>
            <person name="Teixeira S.M."/>
            <person name="Murta S.M."/>
            <person name="Sincero T.C."/>
            <person name="Mendes T.A."/>
            <person name="Urmenyi T.P."/>
            <person name="Silva V.G."/>
            <person name="da Rocha W.D."/>
            <person name="Andersson B."/>
            <person name="Romanha A.J."/>
            <person name="Steindel M."/>
            <person name="de Vasconcelos A.T."/>
            <person name="Grisard E.C."/>
        </authorList>
    </citation>
    <scope>NUCLEOTIDE SEQUENCE [LARGE SCALE GENOMIC DNA]</scope>
    <source>
        <strain evidence="10 11">SC58</strain>
    </source>
</reference>
<evidence type="ECO:0000256" key="1">
    <source>
        <dbReference type="ARBA" id="ARBA00008604"/>
    </source>
</evidence>
<evidence type="ECO:0000256" key="3">
    <source>
        <dbReference type="ARBA" id="ARBA00022824"/>
    </source>
</evidence>
<feature type="region of interest" description="Disordered" evidence="9">
    <location>
        <begin position="238"/>
        <end position="270"/>
    </location>
</feature>
<protein>
    <recommendedName>
        <fullName evidence="8">Presenilin</fullName>
        <ecNumber evidence="8">3.4.23.-</ecNumber>
    </recommendedName>
</protein>
<dbReference type="PRINTS" id="PR01072">
    <property type="entry name" value="PRESENILIN"/>
</dbReference>
<dbReference type="GO" id="GO:0006509">
    <property type="term" value="P:membrane protein ectodomain proteolysis"/>
    <property type="evidence" value="ECO:0007669"/>
    <property type="project" value="TreeGrafter"/>
</dbReference>
<comment type="similarity">
    <text evidence="1 8">Belongs to the peptidase A22A family.</text>
</comment>
<evidence type="ECO:0000256" key="7">
    <source>
        <dbReference type="ARBA" id="ARBA00023136"/>
    </source>
</evidence>
<comment type="caution">
    <text evidence="10">The sequence shown here is derived from an EMBL/GenBank/DDBJ whole genome shotgun (WGS) entry which is preliminary data.</text>
</comment>
<feature type="transmembrane region" description="Helical" evidence="8">
    <location>
        <begin position="143"/>
        <end position="160"/>
    </location>
</feature>
<dbReference type="Proteomes" id="UP000031737">
    <property type="component" value="Unassembled WGS sequence"/>
</dbReference>
<evidence type="ECO:0000256" key="2">
    <source>
        <dbReference type="ARBA" id="ARBA00022692"/>
    </source>
</evidence>
<keyword evidence="8" id="KW-0378">Hydrolase</keyword>
<evidence type="ECO:0000256" key="8">
    <source>
        <dbReference type="RuleBase" id="RU361148"/>
    </source>
</evidence>
<proteinExistence type="inferred from homology"/>
<keyword evidence="2 8" id="KW-0812">Transmembrane</keyword>
<evidence type="ECO:0000256" key="5">
    <source>
        <dbReference type="ARBA" id="ARBA00022989"/>
    </source>
</evidence>
<keyword evidence="3 8" id="KW-0256">Endoplasmic reticulum</keyword>
<dbReference type="PANTHER" id="PTHR10202:SF13">
    <property type="entry name" value="PRESENILIN HOMOLOG"/>
    <property type="match status" value="1"/>
</dbReference>
<dbReference type="Pfam" id="PF01080">
    <property type="entry name" value="Presenilin"/>
    <property type="match status" value="2"/>
</dbReference>
<dbReference type="GO" id="GO:0007219">
    <property type="term" value="P:Notch signaling pathway"/>
    <property type="evidence" value="ECO:0007669"/>
    <property type="project" value="UniProtKB-KW"/>
</dbReference>
<sequence length="378" mass="42035">MGLSELQQRVPLDGVAALIGRRIVALLVPVFVCLLLVSWTTLNLSPFFVGRHMSPVFAFMDEDTHATIRGKLGSSLVNALVLVAILTVMTFLIVLLYTYHCEKVLFALLLLSAGSVLFLMMWIWLDLFCTRFQVPYDIVTSTFLLWNIGVVGFVSIFYYAHPILAQVYLVVLSILIGWMMTFLSEWTTWAILVFVALYDVVAVLSPRGPLKMLIQIAEKRKEPLPGFVYNSDTSNKLAHTPGCSREVTEEETRTGDGLRRNNNDSAATPKRISQLSSVSRVYYALNRSPFKLGLGDFIFYSVLSSRAAVYAFMPWTASTIALCVGLVATLASLILYAGRFPALPALPISICLGVVMFFSYRYVVVSLDYFVALSVLAL</sequence>
<comment type="function">
    <text evidence="8">Probable subunit of the gamma-secretase complex, an endoprotease complex that catalyzes the intramembrane cleavage of integral membrane proteins such as Notch receptors.</text>
</comment>
<feature type="transmembrane region" description="Helical" evidence="8">
    <location>
        <begin position="319"/>
        <end position="338"/>
    </location>
</feature>
<name>A0A061JAI9_TRYRA</name>
<feature type="transmembrane region" description="Helical" evidence="8">
    <location>
        <begin position="345"/>
        <end position="363"/>
    </location>
</feature>
<gene>
    <name evidence="10" type="ORF">TRSC58_01968</name>
</gene>
<accession>A0A061JAI9</accession>
<feature type="transmembrane region" description="Helical" evidence="8">
    <location>
        <begin position="23"/>
        <end position="42"/>
    </location>
</feature>
<dbReference type="EMBL" id="AUPL01001968">
    <property type="protein sequence ID" value="ESL10302.1"/>
    <property type="molecule type" value="Genomic_DNA"/>
</dbReference>
<dbReference type="InterPro" id="IPR001108">
    <property type="entry name" value="Peptidase_A22A"/>
</dbReference>
<dbReference type="VEuPathDB" id="TriTrypDB:TRSC58_01968"/>
<keyword evidence="8" id="KW-0645">Protease</keyword>
<dbReference type="GO" id="GO:0005789">
    <property type="term" value="C:endoplasmic reticulum membrane"/>
    <property type="evidence" value="ECO:0007669"/>
    <property type="project" value="UniProtKB-SubCell"/>
</dbReference>
<keyword evidence="11" id="KW-1185">Reference proteome</keyword>
<evidence type="ECO:0000256" key="6">
    <source>
        <dbReference type="ARBA" id="ARBA00023034"/>
    </source>
</evidence>
<dbReference type="GO" id="GO:0000139">
    <property type="term" value="C:Golgi membrane"/>
    <property type="evidence" value="ECO:0007669"/>
    <property type="project" value="UniProtKB-SubCell"/>
</dbReference>
<evidence type="ECO:0000256" key="9">
    <source>
        <dbReference type="SAM" id="MobiDB-lite"/>
    </source>
</evidence>
<dbReference type="AlphaFoldDB" id="A0A061JAI9"/>
<keyword evidence="7 8" id="KW-0472">Membrane</keyword>
<dbReference type="GO" id="GO:0070765">
    <property type="term" value="C:gamma-secretase complex"/>
    <property type="evidence" value="ECO:0007669"/>
    <property type="project" value="TreeGrafter"/>
</dbReference>
<evidence type="ECO:0000256" key="4">
    <source>
        <dbReference type="ARBA" id="ARBA00022976"/>
    </source>
</evidence>
<organism evidence="10 11">
    <name type="scientific">Trypanosoma rangeli SC58</name>
    <dbReference type="NCBI Taxonomy" id="429131"/>
    <lineage>
        <taxon>Eukaryota</taxon>
        <taxon>Discoba</taxon>
        <taxon>Euglenozoa</taxon>
        <taxon>Kinetoplastea</taxon>
        <taxon>Metakinetoplastina</taxon>
        <taxon>Trypanosomatida</taxon>
        <taxon>Trypanosomatidae</taxon>
        <taxon>Trypanosoma</taxon>
        <taxon>Herpetosoma</taxon>
    </lineage>
</organism>
<dbReference type="InterPro" id="IPR006639">
    <property type="entry name" value="Preselin/SPP"/>
</dbReference>
<feature type="transmembrane region" description="Helical" evidence="8">
    <location>
        <begin position="104"/>
        <end position="123"/>
    </location>
</feature>
<dbReference type="SMART" id="SM00730">
    <property type="entry name" value="PSN"/>
    <property type="match status" value="1"/>
</dbReference>
<comment type="subcellular location">
    <subcellularLocation>
        <location evidence="8">Endoplasmic reticulum membrane</location>
        <topology evidence="8">Multi-pass membrane protein</topology>
    </subcellularLocation>
    <subcellularLocation>
        <location evidence="8">Golgi apparatus membrane</location>
        <topology evidence="8">Multi-pass membrane protein</topology>
    </subcellularLocation>
</comment>
<dbReference type="GO" id="GO:0016485">
    <property type="term" value="P:protein processing"/>
    <property type="evidence" value="ECO:0007669"/>
    <property type="project" value="InterPro"/>
</dbReference>
<dbReference type="Gene3D" id="1.10.472.100">
    <property type="entry name" value="Presenilin"/>
    <property type="match status" value="1"/>
</dbReference>
<dbReference type="InterPro" id="IPR042524">
    <property type="entry name" value="Presenilin_C"/>
</dbReference>
<feature type="transmembrane region" description="Helical" evidence="8">
    <location>
        <begin position="76"/>
        <end position="97"/>
    </location>
</feature>
<dbReference type="GO" id="GO:0042500">
    <property type="term" value="F:aspartic endopeptidase activity, intramembrane cleaving"/>
    <property type="evidence" value="ECO:0007669"/>
    <property type="project" value="InterPro"/>
</dbReference>
<evidence type="ECO:0000313" key="10">
    <source>
        <dbReference type="EMBL" id="ESL10302.1"/>
    </source>
</evidence>
<dbReference type="OrthoDB" id="432970at2759"/>
<evidence type="ECO:0000313" key="11">
    <source>
        <dbReference type="Proteomes" id="UP000031737"/>
    </source>
</evidence>
<comment type="subunit">
    <text evidence="8">Homodimer.</text>
</comment>
<comment type="domain">
    <text evidence="8">The PAL motif is required for normal active site conformation.</text>
</comment>
<feature type="compositionally biased region" description="Basic and acidic residues" evidence="9">
    <location>
        <begin position="246"/>
        <end position="262"/>
    </location>
</feature>